<keyword evidence="2" id="KW-1185">Reference proteome</keyword>
<dbReference type="AlphaFoldDB" id="W7I631"/>
<gene>
    <name evidence="1" type="ORF">DRE_02814</name>
</gene>
<evidence type="ECO:0000313" key="2">
    <source>
        <dbReference type="Proteomes" id="UP000024837"/>
    </source>
</evidence>
<dbReference type="Proteomes" id="UP000024837">
    <property type="component" value="Unassembled WGS sequence"/>
</dbReference>
<dbReference type="HOGENOM" id="CLU_602728_0_0_1"/>
<proteinExistence type="predicted"/>
<reference evidence="1 2" key="1">
    <citation type="submission" date="2013-05" db="EMBL/GenBank/DDBJ databases">
        <title>Drechslerella stenobrocha genome reveals carnivorous origination and mechanical trapping mechanism of predatory fungi.</title>
        <authorList>
            <person name="Liu X."/>
            <person name="Zhang W."/>
            <person name="Liu K."/>
        </authorList>
    </citation>
    <scope>NUCLEOTIDE SEQUENCE [LARGE SCALE GENOMIC DNA]</scope>
    <source>
        <strain evidence="1 2">248</strain>
    </source>
</reference>
<evidence type="ECO:0000313" key="1">
    <source>
        <dbReference type="EMBL" id="EWC47932.1"/>
    </source>
</evidence>
<sequence length="454" mass="50536">MKLKLLMRGLWKEPAKSKILDGHATATAAAAILERKAGPIDRLGRIFNQPVLTERESRKLLSEINSTFRIAANRSHLQDDVINPPATLYKTLAQMPATHSHEKQNLRSLLSSHQLVDNSSLGVFQKHIAEGTITEAITIECLKKHITLQLNEPEKSRVYRNHGLTMWYMLKASKYPTPDALPGPPLRSWLVAALMLSTKPSILFKWLVSYMSYRKRSDAGALLREILISHKKIYGSADETVAFFVHLLRLHDAEYVGNTALHPRGDLVKILGRYRGLSADIAAIRWLDQQNHSILVGATRMLSGWASPEGRELLAANMKAWDVPVRDLSAQLLLELRDPVPNVKHSHGLAGVSSDHTNWGTIQYALRVIQRLVVTNQPHTLVDTTAKALLEKLLPLKAENGSEDKGHLAKGNIHRLVKTLLDDSDEGRLSLVSGEAWAKQVDGLHPERMVASTG</sequence>
<dbReference type="EMBL" id="KI966407">
    <property type="protein sequence ID" value="EWC47932.1"/>
    <property type="molecule type" value="Genomic_DNA"/>
</dbReference>
<dbReference type="OrthoDB" id="5424391at2759"/>
<name>W7I631_9PEZI</name>
<protein>
    <submittedName>
        <fullName evidence="1">Uncharacterized protein</fullName>
    </submittedName>
</protein>
<accession>W7I631</accession>
<organism evidence="1 2">
    <name type="scientific">Drechslerella stenobrocha 248</name>
    <dbReference type="NCBI Taxonomy" id="1043628"/>
    <lineage>
        <taxon>Eukaryota</taxon>
        <taxon>Fungi</taxon>
        <taxon>Dikarya</taxon>
        <taxon>Ascomycota</taxon>
        <taxon>Pezizomycotina</taxon>
        <taxon>Orbiliomycetes</taxon>
        <taxon>Orbiliales</taxon>
        <taxon>Orbiliaceae</taxon>
        <taxon>Drechslerella</taxon>
    </lineage>
</organism>